<keyword evidence="4" id="KW-1185">Reference proteome</keyword>
<evidence type="ECO:0000259" key="2">
    <source>
        <dbReference type="Pfam" id="PF20938"/>
    </source>
</evidence>
<dbReference type="Proteomes" id="UP000006851">
    <property type="component" value="Chromosome"/>
</dbReference>
<dbReference type="RefSeq" id="WP_013709522.1">
    <property type="nucleotide sequence ID" value="NC_015389.1"/>
</dbReference>
<organism evidence="3 4">
    <name type="scientific">Coriobacterium glomerans (strain ATCC 49209 / DSM 20642 / JCM 10262 / PW2)</name>
    <dbReference type="NCBI Taxonomy" id="700015"/>
    <lineage>
        <taxon>Bacteria</taxon>
        <taxon>Bacillati</taxon>
        <taxon>Actinomycetota</taxon>
        <taxon>Coriobacteriia</taxon>
        <taxon>Coriobacteriales</taxon>
        <taxon>Coriobacteriaceae</taxon>
        <taxon>Coriobacterium</taxon>
    </lineage>
</organism>
<dbReference type="STRING" id="700015.Corgl_1682"/>
<dbReference type="PANTHER" id="PTHR35339:SF4">
    <property type="entry name" value="LINALOOL DEHYDRATASE_ISOMERASE DOMAIN-CONTAINING PROTEIN"/>
    <property type="match status" value="1"/>
</dbReference>
<feature type="domain" description="DUF2264" evidence="1">
    <location>
        <begin position="24"/>
        <end position="332"/>
    </location>
</feature>
<feature type="domain" description="DUF2264" evidence="2">
    <location>
        <begin position="347"/>
        <end position="575"/>
    </location>
</feature>
<evidence type="ECO:0000313" key="4">
    <source>
        <dbReference type="Proteomes" id="UP000006851"/>
    </source>
</evidence>
<dbReference type="Pfam" id="PF10022">
    <property type="entry name" value="DUF2264"/>
    <property type="match status" value="1"/>
</dbReference>
<proteinExistence type="predicted"/>
<dbReference type="KEGG" id="cgo:Corgl_1682"/>
<protein>
    <submittedName>
        <fullName evidence="3">Uncharacterized conserved protein UCP014753</fullName>
    </submittedName>
</protein>
<dbReference type="InterPro" id="IPR049349">
    <property type="entry name" value="DUF2264_N"/>
</dbReference>
<gene>
    <name evidence="3" type="ordered locus">Corgl_1682</name>
</gene>
<dbReference type="InterPro" id="IPR016624">
    <property type="entry name" value="UCP014753"/>
</dbReference>
<dbReference type="AlphaFoldDB" id="F2NB29"/>
<name>F2NB29_CORGP</name>
<evidence type="ECO:0000259" key="1">
    <source>
        <dbReference type="Pfam" id="PF10022"/>
    </source>
</evidence>
<dbReference type="eggNOG" id="COG4289">
    <property type="taxonomic scope" value="Bacteria"/>
</dbReference>
<accession>F2NB29</accession>
<dbReference type="Pfam" id="PF20938">
    <property type="entry name" value="DUF2264_C"/>
    <property type="match status" value="1"/>
</dbReference>
<dbReference type="InterPro" id="IPR049237">
    <property type="entry name" value="DUF2264_C"/>
</dbReference>
<reference evidence="4" key="1">
    <citation type="journal article" date="2013" name="Stand. Genomic Sci.">
        <title>Complete genome sequence of Coriobacterium glomerans type strain (PW2(T)) from the midgut of Pyrrhocoris apterus L. (red soldier bug).</title>
        <authorList>
            <person name="Stackebrandt E."/>
            <person name="Zeytun A."/>
            <person name="Lapidus A."/>
            <person name="Nolan M."/>
            <person name="Lucas S."/>
            <person name="Hammon N."/>
            <person name="Deshpande S."/>
            <person name="Cheng J.F."/>
            <person name="Tapia R."/>
            <person name="Goodwin L.A."/>
            <person name="Pitluck S."/>
            <person name="Liolios K."/>
            <person name="Pagani I."/>
            <person name="Ivanova N."/>
            <person name="Mavromatis K."/>
            <person name="Mikhailova N."/>
            <person name="Huntemann M."/>
            <person name="Pati A."/>
            <person name="Chen A."/>
            <person name="Palaniappan K."/>
            <person name="Chang Y.J."/>
            <person name="Land M."/>
            <person name="Hauser L."/>
            <person name="Rohde M."/>
            <person name="Pukall R."/>
            <person name="Goker M."/>
            <person name="Detter J.C."/>
            <person name="Woyke T."/>
            <person name="Bristow J."/>
            <person name="Eisen J.A."/>
            <person name="Markowitz V."/>
            <person name="Hugenholtz P."/>
            <person name="Kyrpides N.C."/>
            <person name="Klenk H.P."/>
        </authorList>
    </citation>
    <scope>NUCLEOTIDE SEQUENCE</scope>
    <source>
        <strain evidence="4">ATCC 49209 / DSM 20642 / JCM 10262 / PW2</strain>
    </source>
</reference>
<dbReference type="PIRSF" id="PIRSF014753">
    <property type="entry name" value="UCP014753"/>
    <property type="match status" value="1"/>
</dbReference>
<dbReference type="OrthoDB" id="9813465at2"/>
<dbReference type="HOGENOM" id="CLU_028269_1_0_11"/>
<evidence type="ECO:0000313" key="3">
    <source>
        <dbReference type="EMBL" id="AEB07780.1"/>
    </source>
</evidence>
<dbReference type="EMBL" id="CP002628">
    <property type="protein sequence ID" value="AEB07780.1"/>
    <property type="molecule type" value="Genomic_DNA"/>
</dbReference>
<sequence>MMICSREDLTDWLVELLPDPFDYIGKTGSSYGEEIRHLEYVSRPLWAIFSLLCSGEYDERIVEPWIERIRVGLRPGELSFPYPTIKTRQICVEMGVYGFGLLSCGKSLLDRFSEEETRSLERWLNAINDIDLPWGNWYLFRIMVNYGLRQNGLSFSSKRIESDCRAVESMYVSDGWFEDGKPFQRDYYVAIVFHLYALLIDRFVPDHALKDVIARSQAFEEDFICWSDSQGRSIPFGRSLTYRFAHIGYWAAATLAKANTHDISEIKQMTLANLSFWSEQPITQDGVLSIGFGYPNILVAEDYTAPGAPFWGFKAFLLLAFDGESQFWQTKPTAPAISERRAQPAPGLLIQRGERDCFALSVMQYSAGSVLQRMGKYGKFCYSTAFGWNLSRDVDGIANFGVDSSLALSIAHTGQFVSRSRIDAWSVCERYAYSMWSYRDLVRVETWLVPIDARRHVRVHRIEAEYPMETYEGGFPVMGWSSKFDESETGSNSVRIWKMQHAQRTQISEISDAADDPSVIGRILEAAGMPQKPQDGAWCRRSPDIVRQNPNTNVLSSEPSAVPVLRVEIPAGESLFGCLVFGEELFA</sequence>
<dbReference type="PANTHER" id="PTHR35339">
    <property type="entry name" value="LINALOOL DEHYDRATASE_ISOMERASE DOMAIN-CONTAINING PROTEIN"/>
    <property type="match status" value="1"/>
</dbReference>